<organism evidence="2 3">
    <name type="scientific">Dyadobacter luticola</name>
    <dbReference type="NCBI Taxonomy" id="1979387"/>
    <lineage>
        <taxon>Bacteria</taxon>
        <taxon>Pseudomonadati</taxon>
        <taxon>Bacteroidota</taxon>
        <taxon>Cytophagia</taxon>
        <taxon>Cytophagales</taxon>
        <taxon>Spirosomataceae</taxon>
        <taxon>Dyadobacter</taxon>
    </lineage>
</organism>
<feature type="region of interest" description="Disordered" evidence="1">
    <location>
        <begin position="40"/>
        <end position="59"/>
    </location>
</feature>
<evidence type="ECO:0000313" key="2">
    <source>
        <dbReference type="EMBL" id="TLV00015.1"/>
    </source>
</evidence>
<dbReference type="RefSeq" id="WP_138365399.1">
    <property type="nucleotide sequence ID" value="NZ_VCEJ01000004.1"/>
</dbReference>
<dbReference type="Proteomes" id="UP000306402">
    <property type="component" value="Unassembled WGS sequence"/>
</dbReference>
<accession>A0A5R9KV43</accession>
<sequence>MKNHLTLIVASLLLILCVVEKHASYKAEKNVNVENMYNFPDKNINNSSTSNESDGELMGKTKSLYDPAQLFQFASMDTTSRVASEKVNNQNLLNIPQANRTANF</sequence>
<reference evidence="2 3" key="1">
    <citation type="submission" date="2019-05" db="EMBL/GenBank/DDBJ databases">
        <authorList>
            <person name="Qu J.-H."/>
        </authorList>
    </citation>
    <scope>NUCLEOTIDE SEQUENCE [LARGE SCALE GENOMIC DNA]</scope>
    <source>
        <strain evidence="2 3">T17</strain>
    </source>
</reference>
<gene>
    <name evidence="2" type="ORF">FEN17_10905</name>
</gene>
<dbReference type="OrthoDB" id="959965at2"/>
<protein>
    <submittedName>
        <fullName evidence="2">Uncharacterized protein</fullName>
    </submittedName>
</protein>
<feature type="compositionally biased region" description="Polar residues" evidence="1">
    <location>
        <begin position="43"/>
        <end position="52"/>
    </location>
</feature>
<dbReference type="EMBL" id="VCEJ01000004">
    <property type="protein sequence ID" value="TLV00015.1"/>
    <property type="molecule type" value="Genomic_DNA"/>
</dbReference>
<comment type="caution">
    <text evidence="2">The sequence shown here is derived from an EMBL/GenBank/DDBJ whole genome shotgun (WGS) entry which is preliminary data.</text>
</comment>
<evidence type="ECO:0000313" key="3">
    <source>
        <dbReference type="Proteomes" id="UP000306402"/>
    </source>
</evidence>
<proteinExistence type="predicted"/>
<keyword evidence="3" id="KW-1185">Reference proteome</keyword>
<name>A0A5R9KV43_9BACT</name>
<evidence type="ECO:0000256" key="1">
    <source>
        <dbReference type="SAM" id="MobiDB-lite"/>
    </source>
</evidence>
<dbReference type="AlphaFoldDB" id="A0A5R9KV43"/>